<reference evidence="8" key="1">
    <citation type="submission" date="2017-09" db="EMBL/GenBank/DDBJ databases">
        <title>Depth-based differentiation of microbial function through sediment-hosted aquifers and enrichment of novel symbionts in the deep terrestrial subsurface.</title>
        <authorList>
            <person name="Probst A.J."/>
            <person name="Ladd B."/>
            <person name="Jarett J.K."/>
            <person name="Geller-Mcgrath D.E."/>
            <person name="Sieber C.M.K."/>
            <person name="Emerson J.B."/>
            <person name="Anantharaman K."/>
            <person name="Thomas B.C."/>
            <person name="Malmstrom R."/>
            <person name="Stieglmeier M."/>
            <person name="Klingl A."/>
            <person name="Woyke T."/>
            <person name="Ryan C.M."/>
            <person name="Banfield J.F."/>
        </authorList>
    </citation>
    <scope>NUCLEOTIDE SEQUENCE [LARGE SCALE GENOMIC DNA]</scope>
</reference>
<proteinExistence type="predicted"/>
<evidence type="ECO:0000256" key="2">
    <source>
        <dbReference type="ARBA" id="ARBA00023136"/>
    </source>
</evidence>
<feature type="domain" description="Penicillin-binding protein dimerisation" evidence="6">
    <location>
        <begin position="71"/>
        <end position="217"/>
    </location>
</feature>
<evidence type="ECO:0008006" key="9">
    <source>
        <dbReference type="Google" id="ProtNLM"/>
    </source>
</evidence>
<dbReference type="Gene3D" id="3.90.1310.10">
    <property type="entry name" value="Penicillin-binding protein 2a (Domain 2)"/>
    <property type="match status" value="1"/>
</dbReference>
<name>A0A2H0VD72_9BACT</name>
<evidence type="ECO:0000259" key="5">
    <source>
        <dbReference type="Pfam" id="PF00905"/>
    </source>
</evidence>
<gene>
    <name evidence="7" type="ORF">COT91_03520</name>
</gene>
<dbReference type="SUPFAM" id="SSF56519">
    <property type="entry name" value="Penicillin binding protein dimerisation domain"/>
    <property type="match status" value="1"/>
</dbReference>
<dbReference type="InterPro" id="IPR036138">
    <property type="entry name" value="PBP_dimer_sf"/>
</dbReference>
<comment type="subcellular location">
    <subcellularLocation>
        <location evidence="1">Membrane</location>
    </subcellularLocation>
</comment>
<protein>
    <recommendedName>
        <fullName evidence="9">Penicillin-binding protein transpeptidase domain-containing protein</fullName>
    </recommendedName>
</protein>
<dbReference type="InterPro" id="IPR005311">
    <property type="entry name" value="PBP_dimer"/>
</dbReference>
<feature type="transmembrane region" description="Helical" evidence="4">
    <location>
        <begin position="28"/>
        <end position="50"/>
    </location>
</feature>
<evidence type="ECO:0000259" key="6">
    <source>
        <dbReference type="Pfam" id="PF03717"/>
    </source>
</evidence>
<evidence type="ECO:0000256" key="3">
    <source>
        <dbReference type="SAM" id="MobiDB-lite"/>
    </source>
</evidence>
<keyword evidence="4" id="KW-1133">Transmembrane helix</keyword>
<keyword evidence="4" id="KW-0812">Transmembrane</keyword>
<dbReference type="EMBL" id="PFAJ01000047">
    <property type="protein sequence ID" value="PIR97035.1"/>
    <property type="molecule type" value="Genomic_DNA"/>
</dbReference>
<sequence>MKKRRVGTTYRRQGQGSRQDSGDTRIRLVALVFCFAASIVVFRLVLLMILQHSFYEALAIGSHEISQKLFPERGEIFIQDSRTGEEYPFAINKDVFLLYADTRDIPDDETATLVEKKLATIFSYDEAKVATLFLQLNKRDDPYEPIEQQIDEQTKTAIEELVLPGIGFVRKSERFYPESQLAAQVAGFVRKNEEGETLGQYGIEGYWQKELAGEGGFFAGARGAGGGWIPLAGRLSQEAQDGVNLVLTIDRTLQYLACEELRKRMGEYGAKTASLIIMDPKSGAIRAMCSLPDFDPNTYNKVDSIAVFNNTSIFTAYEPGSIFKPVAMAAALNENLVTPDTYFYDPGSVEGLCDTPIKNANSKAYEDQTMTGVLENSINTGMVEVAMKLKKKRLRDYIEAFGFGVKTGIEIDSEGSGTIESLSRNKGDNVDCYAATASFGQGITVTPLQMVTAFSVIANGGVLMKPYIIDKILYPSGKVDSTHPKEVRRVIDPRPASLLAGMLVSVIDNGQAAAAAVPGYYIAGKTGTAQIADRGGYSEETNHSFVGFGPIDDPVFTMIITFEKPERKFSSATAAPTFGVIAKEILDYYRVAPGR</sequence>
<dbReference type="InterPro" id="IPR050515">
    <property type="entry name" value="Beta-lactam/transpept"/>
</dbReference>
<dbReference type="InterPro" id="IPR012338">
    <property type="entry name" value="Beta-lactam/transpept-like"/>
</dbReference>
<dbReference type="GO" id="GO:0071555">
    <property type="term" value="P:cell wall organization"/>
    <property type="evidence" value="ECO:0007669"/>
    <property type="project" value="TreeGrafter"/>
</dbReference>
<dbReference type="Gene3D" id="3.40.710.10">
    <property type="entry name" value="DD-peptidase/beta-lactamase superfamily"/>
    <property type="match status" value="1"/>
</dbReference>
<evidence type="ECO:0000256" key="4">
    <source>
        <dbReference type="SAM" id="Phobius"/>
    </source>
</evidence>
<dbReference type="GO" id="GO:0008658">
    <property type="term" value="F:penicillin binding"/>
    <property type="evidence" value="ECO:0007669"/>
    <property type="project" value="InterPro"/>
</dbReference>
<evidence type="ECO:0000256" key="1">
    <source>
        <dbReference type="ARBA" id="ARBA00004370"/>
    </source>
</evidence>
<evidence type="ECO:0000313" key="7">
    <source>
        <dbReference type="EMBL" id="PIR97035.1"/>
    </source>
</evidence>
<feature type="compositionally biased region" description="Polar residues" evidence="3">
    <location>
        <begin position="10"/>
        <end position="19"/>
    </location>
</feature>
<comment type="caution">
    <text evidence="7">The sequence shown here is derived from an EMBL/GenBank/DDBJ whole genome shotgun (WGS) entry which is preliminary data.</text>
</comment>
<accession>A0A2H0VD72</accession>
<dbReference type="AlphaFoldDB" id="A0A2H0VD72"/>
<dbReference type="GO" id="GO:0005886">
    <property type="term" value="C:plasma membrane"/>
    <property type="evidence" value="ECO:0007669"/>
    <property type="project" value="TreeGrafter"/>
</dbReference>
<evidence type="ECO:0000313" key="8">
    <source>
        <dbReference type="Proteomes" id="UP000230557"/>
    </source>
</evidence>
<dbReference type="PANTHER" id="PTHR30627">
    <property type="entry name" value="PEPTIDOGLYCAN D,D-TRANSPEPTIDASE"/>
    <property type="match status" value="1"/>
</dbReference>
<dbReference type="Proteomes" id="UP000230557">
    <property type="component" value="Unassembled WGS sequence"/>
</dbReference>
<keyword evidence="2 4" id="KW-0472">Membrane</keyword>
<dbReference type="Pfam" id="PF03717">
    <property type="entry name" value="PBP_dimer"/>
    <property type="match status" value="1"/>
</dbReference>
<feature type="region of interest" description="Disordered" evidence="3">
    <location>
        <begin position="1"/>
        <end position="20"/>
    </location>
</feature>
<organism evidence="7 8">
    <name type="scientific">Candidatus Doudnabacteria bacterium CG10_big_fil_rev_8_21_14_0_10_41_10</name>
    <dbReference type="NCBI Taxonomy" id="1974551"/>
    <lineage>
        <taxon>Bacteria</taxon>
        <taxon>Candidatus Doudnaibacteriota</taxon>
    </lineage>
</organism>
<dbReference type="PANTHER" id="PTHR30627:SF1">
    <property type="entry name" value="PEPTIDOGLYCAN D,D-TRANSPEPTIDASE FTSI"/>
    <property type="match status" value="1"/>
</dbReference>
<dbReference type="Gene3D" id="3.30.450.330">
    <property type="match status" value="1"/>
</dbReference>
<dbReference type="InterPro" id="IPR001460">
    <property type="entry name" value="PCN-bd_Tpept"/>
</dbReference>
<dbReference type="SUPFAM" id="SSF56601">
    <property type="entry name" value="beta-lactamase/transpeptidase-like"/>
    <property type="match status" value="1"/>
</dbReference>
<dbReference type="Pfam" id="PF00905">
    <property type="entry name" value="Transpeptidase"/>
    <property type="match status" value="1"/>
</dbReference>
<feature type="domain" description="Penicillin-binding protein transpeptidase" evidence="5">
    <location>
        <begin position="274"/>
        <end position="583"/>
    </location>
</feature>